<gene>
    <name evidence="5" type="ORF">ACJRO7_015590</name>
</gene>
<sequence length="414" mass="46340">MAEPPSDSPSQLTAVVGLLESIDLGPTRRRHPPDAASLVAGLSRCIRAVDPELSLPSPETLTQDNIREASHGVEEALKLLNCPHPLQASDIYSLEVGSVYPVARWLVNHVRIRIGVTGDELDGGLGAAGATFESRYSDPEEKKLMRMHILEEMQLLHKKIRAAKVDSVVCRLMLLMKSLKVLEKKELDCQSDNIAKKSDLEAKIIHLEEKITNNCDSKSLHDDLDHCISISLEKLHLAKKELAARLRMLLSVRRQLEDVPSQSELIQYEHRFSELNINIEEIHRQTRKYYATYNALLELKELMLKETSLLNSLNSQFQDAISDTAGRLKLIDSTGGILKGIKQKLQKVQEGIQADQRVCNTLREKYAAAAASQRRGSSRLRALQEEIARNQRLKSELQSRNAATPCEVEVIGSL</sequence>
<evidence type="ECO:0000259" key="4">
    <source>
        <dbReference type="Pfam" id="PF21673"/>
    </source>
</evidence>
<dbReference type="InterPro" id="IPR019159">
    <property type="entry name" value="CCDC93_CC"/>
</dbReference>
<dbReference type="Pfam" id="PF21673">
    <property type="entry name" value="CCDC93_N"/>
    <property type="match status" value="1"/>
</dbReference>
<comment type="caution">
    <text evidence="5">The sequence shown here is derived from an EMBL/GenBank/DDBJ whole genome shotgun (WGS) entry which is preliminary data.</text>
</comment>
<evidence type="ECO:0000256" key="1">
    <source>
        <dbReference type="ARBA" id="ARBA00007219"/>
    </source>
</evidence>
<dbReference type="EMBL" id="JBJKBG010000003">
    <property type="protein sequence ID" value="KAL3746657.1"/>
    <property type="molecule type" value="Genomic_DNA"/>
</dbReference>
<accession>A0ABD3L523</accession>
<evidence type="ECO:0000259" key="3">
    <source>
        <dbReference type="Pfam" id="PF09762"/>
    </source>
</evidence>
<protein>
    <recommendedName>
        <fullName evidence="7">Coiled-coil domain-containing protein 93</fullName>
    </recommendedName>
</protein>
<feature type="domain" description="CCDC93 N-terminal" evidence="4">
    <location>
        <begin position="8"/>
        <end position="111"/>
    </location>
</feature>
<dbReference type="InterPro" id="IPR039116">
    <property type="entry name" value="CCDC93"/>
</dbReference>
<dbReference type="AlphaFoldDB" id="A0ABD3L523"/>
<keyword evidence="6" id="KW-1185">Reference proteome</keyword>
<evidence type="ECO:0000256" key="2">
    <source>
        <dbReference type="ARBA" id="ARBA00023054"/>
    </source>
</evidence>
<dbReference type="Proteomes" id="UP001634007">
    <property type="component" value="Unassembled WGS sequence"/>
</dbReference>
<organism evidence="5 6">
    <name type="scientific">Eucalyptus globulus</name>
    <name type="common">Tasmanian blue gum</name>
    <dbReference type="NCBI Taxonomy" id="34317"/>
    <lineage>
        <taxon>Eukaryota</taxon>
        <taxon>Viridiplantae</taxon>
        <taxon>Streptophyta</taxon>
        <taxon>Embryophyta</taxon>
        <taxon>Tracheophyta</taxon>
        <taxon>Spermatophyta</taxon>
        <taxon>Magnoliopsida</taxon>
        <taxon>eudicotyledons</taxon>
        <taxon>Gunneridae</taxon>
        <taxon>Pentapetalae</taxon>
        <taxon>rosids</taxon>
        <taxon>malvids</taxon>
        <taxon>Myrtales</taxon>
        <taxon>Myrtaceae</taxon>
        <taxon>Myrtoideae</taxon>
        <taxon>Eucalypteae</taxon>
        <taxon>Eucalyptus</taxon>
    </lineage>
</organism>
<evidence type="ECO:0008006" key="7">
    <source>
        <dbReference type="Google" id="ProtNLM"/>
    </source>
</evidence>
<evidence type="ECO:0000313" key="5">
    <source>
        <dbReference type="EMBL" id="KAL3746657.1"/>
    </source>
</evidence>
<keyword evidence="2" id="KW-0175">Coiled coil</keyword>
<proteinExistence type="inferred from homology"/>
<name>A0ABD3L523_EUCGL</name>
<dbReference type="Pfam" id="PF09762">
    <property type="entry name" value="CCDC93_CC"/>
    <property type="match status" value="1"/>
</dbReference>
<evidence type="ECO:0000313" key="6">
    <source>
        <dbReference type="Proteomes" id="UP001634007"/>
    </source>
</evidence>
<dbReference type="InterPro" id="IPR048747">
    <property type="entry name" value="CCDC93_N"/>
</dbReference>
<feature type="domain" description="CCDC93 coiled-coil" evidence="3">
    <location>
        <begin position="158"/>
        <end position="394"/>
    </location>
</feature>
<dbReference type="PANTHER" id="PTHR16441">
    <property type="entry name" value="FIDIPIDINE"/>
    <property type="match status" value="1"/>
</dbReference>
<dbReference type="PANTHER" id="PTHR16441:SF0">
    <property type="entry name" value="COILED-COIL DOMAIN-CONTAINING PROTEIN 93"/>
    <property type="match status" value="1"/>
</dbReference>
<reference evidence="5 6" key="1">
    <citation type="submission" date="2024-11" db="EMBL/GenBank/DDBJ databases">
        <title>Chromosome-level genome assembly of Eucalyptus globulus Labill. provides insights into its genome evolution.</title>
        <authorList>
            <person name="Li X."/>
        </authorList>
    </citation>
    <scope>NUCLEOTIDE SEQUENCE [LARGE SCALE GENOMIC DNA]</scope>
    <source>
        <strain evidence="5">CL2024</strain>
        <tissue evidence="5">Fresh tender leaves</tissue>
    </source>
</reference>
<comment type="similarity">
    <text evidence="1">Belongs to the CCDC93 family.</text>
</comment>